<feature type="compositionally biased region" description="Basic and acidic residues" evidence="1">
    <location>
        <begin position="160"/>
        <end position="177"/>
    </location>
</feature>
<dbReference type="EMBL" id="JAFJYH010000091">
    <property type="protein sequence ID" value="KAG4420112.1"/>
    <property type="molecule type" value="Genomic_DNA"/>
</dbReference>
<dbReference type="OrthoDB" id="3559084at2759"/>
<evidence type="ECO:0000256" key="1">
    <source>
        <dbReference type="SAM" id="MobiDB-lite"/>
    </source>
</evidence>
<accession>A0A8H7TI98</accession>
<dbReference type="PANTHER" id="PTHR40788">
    <property type="entry name" value="CLR5 DOMAIN-CONTAINING PROTEIN-RELATED"/>
    <property type="match status" value="1"/>
</dbReference>
<dbReference type="Proteomes" id="UP000664132">
    <property type="component" value="Unassembled WGS sequence"/>
</dbReference>
<dbReference type="AlphaFoldDB" id="A0A8H7TI98"/>
<proteinExistence type="predicted"/>
<evidence type="ECO:0000313" key="3">
    <source>
        <dbReference type="Proteomes" id="UP000664132"/>
    </source>
</evidence>
<reference evidence="2" key="1">
    <citation type="submission" date="2021-02" db="EMBL/GenBank/DDBJ databases">
        <title>Genome sequence Cadophora malorum strain M34.</title>
        <authorList>
            <person name="Stefanovic E."/>
            <person name="Vu D."/>
            <person name="Scully C."/>
            <person name="Dijksterhuis J."/>
            <person name="Roader J."/>
            <person name="Houbraken J."/>
        </authorList>
    </citation>
    <scope>NUCLEOTIDE SEQUENCE</scope>
    <source>
        <strain evidence="2">M34</strain>
    </source>
</reference>
<comment type="caution">
    <text evidence="2">The sequence shown here is derived from an EMBL/GenBank/DDBJ whole genome shotgun (WGS) entry which is preliminary data.</text>
</comment>
<dbReference type="PANTHER" id="PTHR40788:SF1">
    <property type="entry name" value="IPA PROTEIN"/>
    <property type="match status" value="1"/>
</dbReference>
<feature type="region of interest" description="Disordered" evidence="1">
    <location>
        <begin position="160"/>
        <end position="188"/>
    </location>
</feature>
<name>A0A8H7TI98_9HELO</name>
<feature type="compositionally biased region" description="Polar residues" evidence="1">
    <location>
        <begin position="178"/>
        <end position="187"/>
    </location>
</feature>
<sequence>MAKGLIQEDQTAQSNHFIEVLERGPQKLRLGPVQFKQFQSPYLNQPFSAPPVFDISVLLSIAQIRLDMHADHLCLLQTEPSFMRPYAEVAVTGGLREHLTSHNRQILSADSKPEHLKYLEAEKERIRTALQTSAATKNVKNPSRADLQMHWGECNDSKIQIPEEKVKPKTRGSEPSDRNISLDNFQITDPEPEPIIQAAVSKKAFAVFKVMFSTDNLQDRSKSIDWNAFVNAMGEEEVGFVARHSAGGAAYTFKPCETSKWAGQGKIDFQKPHPVPVLDSIMMSINGKRMKK</sequence>
<evidence type="ECO:0000313" key="2">
    <source>
        <dbReference type="EMBL" id="KAG4420112.1"/>
    </source>
</evidence>
<gene>
    <name evidence="2" type="ORF">IFR04_006771</name>
</gene>
<keyword evidence="3" id="KW-1185">Reference proteome</keyword>
<protein>
    <submittedName>
        <fullName evidence="2">Uncharacterized protein</fullName>
    </submittedName>
</protein>
<organism evidence="2 3">
    <name type="scientific">Cadophora malorum</name>
    <dbReference type="NCBI Taxonomy" id="108018"/>
    <lineage>
        <taxon>Eukaryota</taxon>
        <taxon>Fungi</taxon>
        <taxon>Dikarya</taxon>
        <taxon>Ascomycota</taxon>
        <taxon>Pezizomycotina</taxon>
        <taxon>Leotiomycetes</taxon>
        <taxon>Helotiales</taxon>
        <taxon>Ploettnerulaceae</taxon>
        <taxon>Cadophora</taxon>
    </lineage>
</organism>